<keyword evidence="2" id="KW-0812">Transmembrane</keyword>
<dbReference type="Proteomes" id="UP000257479">
    <property type="component" value="Unassembled WGS sequence"/>
</dbReference>
<keyword evidence="2" id="KW-0472">Membrane</keyword>
<name>A0A3C1KES3_9MICO</name>
<proteinExistence type="predicted"/>
<comment type="caution">
    <text evidence="3">The sequence shown here is derived from an EMBL/GenBank/DDBJ whole genome shotgun (WGS) entry which is preliminary data.</text>
</comment>
<evidence type="ECO:0000313" key="4">
    <source>
        <dbReference type="Proteomes" id="UP000257479"/>
    </source>
</evidence>
<evidence type="ECO:0000256" key="1">
    <source>
        <dbReference type="SAM" id="MobiDB-lite"/>
    </source>
</evidence>
<organism evidence="3 4">
    <name type="scientific">Microbacterium ginsengisoli</name>
    <dbReference type="NCBI Taxonomy" id="400772"/>
    <lineage>
        <taxon>Bacteria</taxon>
        <taxon>Bacillati</taxon>
        <taxon>Actinomycetota</taxon>
        <taxon>Actinomycetes</taxon>
        <taxon>Micrococcales</taxon>
        <taxon>Microbacteriaceae</taxon>
        <taxon>Microbacterium</taxon>
    </lineage>
</organism>
<accession>A0A3C1KES3</accession>
<evidence type="ECO:0000256" key="2">
    <source>
        <dbReference type="SAM" id="Phobius"/>
    </source>
</evidence>
<feature type="transmembrane region" description="Helical" evidence="2">
    <location>
        <begin position="27"/>
        <end position="49"/>
    </location>
</feature>
<sequence>DAVTAPDAQSVASAAATAVEQGEGERVLWGAEVPGALVIAAAVLVISALRHRARAPRGSHPAPSSPPPEPPTPAISIAAADHGRTS</sequence>
<dbReference type="AlphaFoldDB" id="A0A3C1KES3"/>
<keyword evidence="2" id="KW-1133">Transmembrane helix</keyword>
<feature type="compositionally biased region" description="Pro residues" evidence="1">
    <location>
        <begin position="63"/>
        <end position="73"/>
    </location>
</feature>
<feature type="region of interest" description="Disordered" evidence="1">
    <location>
        <begin position="52"/>
        <end position="86"/>
    </location>
</feature>
<feature type="non-terminal residue" evidence="3">
    <location>
        <position position="1"/>
    </location>
</feature>
<gene>
    <name evidence="3" type="ORF">DCP95_11460</name>
</gene>
<protein>
    <submittedName>
        <fullName evidence="3">Uncharacterized protein</fullName>
    </submittedName>
</protein>
<dbReference type="EMBL" id="DMNG01000197">
    <property type="protein sequence ID" value="HAN25171.1"/>
    <property type="molecule type" value="Genomic_DNA"/>
</dbReference>
<reference evidence="3 4" key="1">
    <citation type="journal article" date="2018" name="Nat. Biotechnol.">
        <title>A standardized bacterial taxonomy based on genome phylogeny substantially revises the tree of life.</title>
        <authorList>
            <person name="Parks D.H."/>
            <person name="Chuvochina M."/>
            <person name="Waite D.W."/>
            <person name="Rinke C."/>
            <person name="Skarshewski A."/>
            <person name="Chaumeil P.A."/>
            <person name="Hugenholtz P."/>
        </authorList>
    </citation>
    <scope>NUCLEOTIDE SEQUENCE [LARGE SCALE GENOMIC DNA]</scope>
    <source>
        <strain evidence="3">UBA9152</strain>
    </source>
</reference>
<evidence type="ECO:0000313" key="3">
    <source>
        <dbReference type="EMBL" id="HAN25171.1"/>
    </source>
</evidence>